<dbReference type="Gene3D" id="1.20.120.450">
    <property type="entry name" value="dinb family like domain"/>
    <property type="match status" value="1"/>
</dbReference>
<proteinExistence type="predicted"/>
<evidence type="ECO:0000313" key="1">
    <source>
        <dbReference type="EMBL" id="EGG28763.1"/>
    </source>
</evidence>
<keyword evidence="2" id="KW-1185">Reference proteome</keyword>
<name>F3L4M4_9GAMM</name>
<reference evidence="1 2" key="1">
    <citation type="journal article" date="2011" name="J. Bacteriol.">
        <title>Genome sequence of strain IMCC3088, a proteorhodopsin-containing marine bacterium belonging to the OM60/NOR5 clade.</title>
        <authorList>
            <person name="Jang Y."/>
            <person name="Oh H.M."/>
            <person name="Kang I."/>
            <person name="Lee K."/>
            <person name="Yang S.J."/>
            <person name="Cho J.C."/>
        </authorList>
    </citation>
    <scope>NUCLEOTIDE SEQUENCE [LARGE SCALE GENOMIC DNA]</scope>
    <source>
        <strain evidence="1 2">IMCC3088</strain>
    </source>
</reference>
<dbReference type="AlphaFoldDB" id="F3L4M4"/>
<dbReference type="RefSeq" id="WP_009576783.1">
    <property type="nucleotide sequence ID" value="NZ_AEIG01000085.1"/>
</dbReference>
<dbReference type="STRING" id="2518989.IMCC3088_2625"/>
<dbReference type="OrthoDB" id="338237at2"/>
<evidence type="ECO:0000313" key="2">
    <source>
        <dbReference type="Proteomes" id="UP000005615"/>
    </source>
</evidence>
<accession>F3L4M4</accession>
<gene>
    <name evidence="1" type="ORF">IMCC3088_2625</name>
</gene>
<dbReference type="PANTHER" id="PTHR36922:SF1">
    <property type="entry name" value="DUF1993 DOMAIN-CONTAINING PROTEIN"/>
    <property type="match status" value="1"/>
</dbReference>
<dbReference type="Pfam" id="PF09351">
    <property type="entry name" value="DUF1993"/>
    <property type="match status" value="1"/>
</dbReference>
<comment type="caution">
    <text evidence="1">The sequence shown here is derived from an EMBL/GenBank/DDBJ whole genome shotgun (WGS) entry which is preliminary data.</text>
</comment>
<sequence length="176" mass="19721">MTISFYDATIKPMKKAIKNLRKVLHIGAKHAQENGIEEETLLQKKLFEDMFDLRTQIFAVQLLSAHQGALCIAGVTPSPTNAQFNTFAGADALLETLLSDLDKIDPEAYQSKMLEPVTCNLPIGIAHFETALEHMQQWVIPHTYFHVTTAYNILRHNGVPLGKSDYLGAVNMRLEK</sequence>
<organism evidence="1 2">
    <name type="scientific">Aequoribacter fuscus</name>
    <dbReference type="NCBI Taxonomy" id="2518989"/>
    <lineage>
        <taxon>Bacteria</taxon>
        <taxon>Pseudomonadati</taxon>
        <taxon>Pseudomonadota</taxon>
        <taxon>Gammaproteobacteria</taxon>
        <taxon>Cellvibrionales</taxon>
        <taxon>Halieaceae</taxon>
        <taxon>Aequoribacter</taxon>
    </lineage>
</organism>
<dbReference type="PANTHER" id="PTHR36922">
    <property type="entry name" value="BLL2446 PROTEIN"/>
    <property type="match status" value="1"/>
</dbReference>
<dbReference type="SUPFAM" id="SSF109854">
    <property type="entry name" value="DinB/YfiT-like putative metalloenzymes"/>
    <property type="match status" value="1"/>
</dbReference>
<protein>
    <submittedName>
        <fullName evidence="1">Uncharacterized protein</fullName>
    </submittedName>
</protein>
<dbReference type="InterPro" id="IPR034660">
    <property type="entry name" value="DinB/YfiT-like"/>
</dbReference>
<dbReference type="EMBL" id="AEIG01000085">
    <property type="protein sequence ID" value="EGG28763.1"/>
    <property type="molecule type" value="Genomic_DNA"/>
</dbReference>
<dbReference type="Proteomes" id="UP000005615">
    <property type="component" value="Unassembled WGS sequence"/>
</dbReference>
<dbReference type="eggNOG" id="COG3812">
    <property type="taxonomic scope" value="Bacteria"/>
</dbReference>
<dbReference type="InterPro" id="IPR018531">
    <property type="entry name" value="DUF1993"/>
</dbReference>